<comment type="caution">
    <text evidence="3">The sequence shown here is derived from an EMBL/GenBank/DDBJ whole genome shotgun (WGS) entry which is preliminary data.</text>
</comment>
<evidence type="ECO:0000256" key="2">
    <source>
        <dbReference type="SAM" id="Phobius"/>
    </source>
</evidence>
<dbReference type="EMBL" id="JACGWZ010000007">
    <property type="protein sequence ID" value="MBA8827156.1"/>
    <property type="molecule type" value="Genomic_DNA"/>
</dbReference>
<feature type="region of interest" description="Disordered" evidence="1">
    <location>
        <begin position="1"/>
        <end position="75"/>
    </location>
</feature>
<dbReference type="RefSeq" id="WP_220480697.1">
    <property type="nucleotide sequence ID" value="NZ_JACGWZ010000007.1"/>
</dbReference>
<evidence type="ECO:0000313" key="3">
    <source>
        <dbReference type="EMBL" id="MBA8827156.1"/>
    </source>
</evidence>
<accession>A0A839E3K2</accession>
<gene>
    <name evidence="3" type="ORF">FHX42_004540</name>
</gene>
<organism evidence="3 4">
    <name type="scientific">Halosaccharopolyspora lacisalsi</name>
    <dbReference type="NCBI Taxonomy" id="1000566"/>
    <lineage>
        <taxon>Bacteria</taxon>
        <taxon>Bacillati</taxon>
        <taxon>Actinomycetota</taxon>
        <taxon>Actinomycetes</taxon>
        <taxon>Pseudonocardiales</taxon>
        <taxon>Pseudonocardiaceae</taxon>
        <taxon>Halosaccharopolyspora</taxon>
    </lineage>
</organism>
<dbReference type="Proteomes" id="UP000569329">
    <property type="component" value="Unassembled WGS sequence"/>
</dbReference>
<dbReference type="AlphaFoldDB" id="A0A839E3K2"/>
<keyword evidence="2" id="KW-1133">Transmembrane helix</keyword>
<feature type="transmembrane region" description="Helical" evidence="2">
    <location>
        <begin position="136"/>
        <end position="159"/>
    </location>
</feature>
<keyword evidence="2" id="KW-0812">Transmembrane</keyword>
<evidence type="ECO:0000313" key="4">
    <source>
        <dbReference type="Proteomes" id="UP000569329"/>
    </source>
</evidence>
<sequence length="251" mass="26922">MTSPQDPWQQGQQQGQQYGQQPGGYQQQPQQPGHPQQGTPSGGFPQQPGHPQQAGYPQANPYAAPPVSSQETAEVPRPSTVDAAFWIAVVVPVVATVLTVVNFVLVMDLVNGMMSAEFSDLNTQNAETARNVARSIVLGMGIFIAFCYAILTGLWILFGFKMRAGRNWARITLTVFAGIWCLSAIGGLVSGAGGVMGMSQLPEGAELPSGLVILGYVQSGLGLLTMAAFLVLVYLKPSNWYFLATRHRQGR</sequence>
<keyword evidence="4" id="KW-1185">Reference proteome</keyword>
<name>A0A839E3K2_9PSEU</name>
<proteinExistence type="predicted"/>
<evidence type="ECO:0000256" key="1">
    <source>
        <dbReference type="SAM" id="MobiDB-lite"/>
    </source>
</evidence>
<feature type="compositionally biased region" description="Low complexity" evidence="1">
    <location>
        <begin position="1"/>
        <end position="58"/>
    </location>
</feature>
<feature type="transmembrane region" description="Helical" evidence="2">
    <location>
        <begin position="83"/>
        <end position="105"/>
    </location>
</feature>
<keyword evidence="2" id="KW-0472">Membrane</keyword>
<feature type="transmembrane region" description="Helical" evidence="2">
    <location>
        <begin position="213"/>
        <end position="235"/>
    </location>
</feature>
<reference evidence="3 4" key="1">
    <citation type="submission" date="2020-07" db="EMBL/GenBank/DDBJ databases">
        <title>Sequencing the genomes of 1000 actinobacteria strains.</title>
        <authorList>
            <person name="Klenk H.-P."/>
        </authorList>
    </citation>
    <scope>NUCLEOTIDE SEQUENCE [LARGE SCALE GENOMIC DNA]</scope>
    <source>
        <strain evidence="3 4">DSM 45975</strain>
    </source>
</reference>
<feature type="transmembrane region" description="Helical" evidence="2">
    <location>
        <begin position="171"/>
        <end position="193"/>
    </location>
</feature>
<protein>
    <submittedName>
        <fullName evidence="3">Uncharacterized protein</fullName>
    </submittedName>
</protein>